<evidence type="ECO:0000313" key="2">
    <source>
        <dbReference type="Proteomes" id="UP000474565"/>
    </source>
</evidence>
<organism evidence="1 2">
    <name type="scientific">Duganella lactea</name>
    <dbReference type="NCBI Taxonomy" id="2692173"/>
    <lineage>
        <taxon>Bacteria</taxon>
        <taxon>Pseudomonadati</taxon>
        <taxon>Pseudomonadota</taxon>
        <taxon>Betaproteobacteria</taxon>
        <taxon>Burkholderiales</taxon>
        <taxon>Oxalobacteraceae</taxon>
        <taxon>Telluria group</taxon>
        <taxon>Duganella</taxon>
    </lineage>
</organism>
<dbReference type="Pfam" id="PF06252">
    <property type="entry name" value="GemA"/>
    <property type="match status" value="1"/>
</dbReference>
<dbReference type="Proteomes" id="UP000474565">
    <property type="component" value="Unassembled WGS sequence"/>
</dbReference>
<sequence length="142" mass="15918">MRAKNSEQQRKADLALIHVAKKALQLDDDAYRAILVNVTGKSSSASLNTDERQAVLDRFKKVGFKIEKNNAGRTKPKAAPQRAQLVNKIEAQLADAKRPWAYADGMAKRICGIERIEFCQSEHLVKIIAALSYDAKRRQAKQ</sequence>
<dbReference type="EMBL" id="WWCP01000001">
    <property type="protein sequence ID" value="MYM80558.1"/>
    <property type="molecule type" value="Genomic_DNA"/>
</dbReference>
<gene>
    <name evidence="1" type="ORF">GTP44_01105</name>
</gene>
<dbReference type="RefSeq" id="WP_161017967.1">
    <property type="nucleotide sequence ID" value="NZ_WWCP01000001.1"/>
</dbReference>
<comment type="caution">
    <text evidence="1">The sequence shown here is derived from an EMBL/GenBank/DDBJ whole genome shotgun (WGS) entry which is preliminary data.</text>
</comment>
<evidence type="ECO:0000313" key="1">
    <source>
        <dbReference type="EMBL" id="MYM80558.1"/>
    </source>
</evidence>
<dbReference type="AlphaFoldDB" id="A0A6L8MMQ3"/>
<protein>
    <submittedName>
        <fullName evidence="1">DUF1018 domain-containing protein</fullName>
    </submittedName>
</protein>
<accession>A0A6L8MMQ3</accession>
<dbReference type="InterPro" id="IPR009363">
    <property type="entry name" value="Phage_Mu_Gp16"/>
</dbReference>
<reference evidence="1 2" key="1">
    <citation type="submission" date="2019-12" db="EMBL/GenBank/DDBJ databases">
        <title>Novel species isolated from a subtropical stream in China.</title>
        <authorList>
            <person name="Lu H."/>
        </authorList>
    </citation>
    <scope>NUCLEOTIDE SEQUENCE [LARGE SCALE GENOMIC DNA]</scope>
    <source>
        <strain evidence="1 2">FT50W</strain>
    </source>
</reference>
<proteinExistence type="predicted"/>
<name>A0A6L8MMQ3_9BURK</name>